<evidence type="ECO:0000313" key="3">
    <source>
        <dbReference type="Proteomes" id="UP000824024"/>
    </source>
</evidence>
<evidence type="ECO:0000313" key="2">
    <source>
        <dbReference type="EMBL" id="HIZ06653.1"/>
    </source>
</evidence>
<dbReference type="InterPro" id="IPR045851">
    <property type="entry name" value="AMP-bd_C_sf"/>
</dbReference>
<protein>
    <submittedName>
        <fullName evidence="2">Amino acid adenylation domain-containing protein</fullName>
    </submittedName>
</protein>
<dbReference type="Pfam" id="PF00501">
    <property type="entry name" value="AMP-binding"/>
    <property type="match status" value="1"/>
</dbReference>
<sequence length="503" mass="57556">MKNILEYLERTEKKFGDKIAIADDADALTFSALTDQAKRIGTRVGRLGMKNEPVAVLMDKTPKCAAAFLGVVYSGNFYVVIDSFMPVDRINKIFETLQPKGLITDSKYEEKAKELVFSGETILMEEALQTEADMQMLDQIRKRSIDADPLYALFTSGSTGMPKGTVISHRAVIAYSEWVENTFAIDEHTVFGSQTPFYFSMSVTDFYSMLRTGARLQIIPKQLFSFPMQLIEYMNRYRVNTIYWVPSALGLVANWKALDYASLEFVNKILFAGEVMPVRHLNYWRKKMPDAFYANLFGPTETTDICTYYVVDREFADEDSLPIGNACSNCDVLVLTEEGREAKPGEEGELCVRGSFLAEGYYSNPEKTAEVFTQNPLNSAYPERIYRTGDLVKYNDRGELIYISRKDFQIKHMGYRIELGEIEASAWGVEKIKNCACIFDEAEDKIIFIYEGRVKKNELMAVMWKKIPTYMQPNELIRVKSMPYNANGKIDRAYLKKNYKTYL</sequence>
<gene>
    <name evidence="2" type="ORF">IAA08_01815</name>
</gene>
<dbReference type="InterPro" id="IPR042099">
    <property type="entry name" value="ANL_N_sf"/>
</dbReference>
<evidence type="ECO:0000259" key="1">
    <source>
        <dbReference type="Pfam" id="PF00501"/>
    </source>
</evidence>
<feature type="domain" description="AMP-dependent synthetase/ligase" evidence="1">
    <location>
        <begin position="8"/>
        <end position="362"/>
    </location>
</feature>
<dbReference type="GO" id="GO:0043041">
    <property type="term" value="P:amino acid activation for nonribosomal peptide biosynthetic process"/>
    <property type="evidence" value="ECO:0007669"/>
    <property type="project" value="TreeGrafter"/>
</dbReference>
<dbReference type="GO" id="GO:0005737">
    <property type="term" value="C:cytoplasm"/>
    <property type="evidence" value="ECO:0007669"/>
    <property type="project" value="TreeGrafter"/>
</dbReference>
<dbReference type="PANTHER" id="PTHR45527">
    <property type="entry name" value="NONRIBOSOMAL PEPTIDE SYNTHETASE"/>
    <property type="match status" value="1"/>
</dbReference>
<dbReference type="SUPFAM" id="SSF56801">
    <property type="entry name" value="Acetyl-CoA synthetase-like"/>
    <property type="match status" value="1"/>
</dbReference>
<dbReference type="Gene3D" id="3.40.50.12780">
    <property type="entry name" value="N-terminal domain of ligase-like"/>
    <property type="match status" value="1"/>
</dbReference>
<dbReference type="GO" id="GO:0044550">
    <property type="term" value="P:secondary metabolite biosynthetic process"/>
    <property type="evidence" value="ECO:0007669"/>
    <property type="project" value="TreeGrafter"/>
</dbReference>
<dbReference type="GO" id="GO:0031177">
    <property type="term" value="F:phosphopantetheine binding"/>
    <property type="evidence" value="ECO:0007669"/>
    <property type="project" value="TreeGrafter"/>
</dbReference>
<reference evidence="2" key="1">
    <citation type="journal article" date="2021" name="PeerJ">
        <title>Extensive microbial diversity within the chicken gut microbiome revealed by metagenomics and culture.</title>
        <authorList>
            <person name="Gilroy R."/>
            <person name="Ravi A."/>
            <person name="Getino M."/>
            <person name="Pursley I."/>
            <person name="Horton D.L."/>
            <person name="Alikhan N.F."/>
            <person name="Baker D."/>
            <person name="Gharbi K."/>
            <person name="Hall N."/>
            <person name="Watson M."/>
            <person name="Adriaenssens E.M."/>
            <person name="Foster-Nyarko E."/>
            <person name="Jarju S."/>
            <person name="Secka A."/>
            <person name="Antonio M."/>
            <person name="Oren A."/>
            <person name="Chaudhuri R.R."/>
            <person name="La Ragione R."/>
            <person name="Hildebrand F."/>
            <person name="Pallen M.J."/>
        </authorList>
    </citation>
    <scope>NUCLEOTIDE SEQUENCE</scope>
    <source>
        <strain evidence="2">CHK192-9172</strain>
    </source>
</reference>
<dbReference type="InterPro" id="IPR000873">
    <property type="entry name" value="AMP-dep_synth/lig_dom"/>
</dbReference>
<dbReference type="Proteomes" id="UP000824024">
    <property type="component" value="Unassembled WGS sequence"/>
</dbReference>
<name>A0A9D2D152_9FIRM</name>
<dbReference type="NCBIfam" id="TIGR01733">
    <property type="entry name" value="AA-adenyl-dom"/>
    <property type="match status" value="1"/>
</dbReference>
<dbReference type="EMBL" id="DXCH01000046">
    <property type="protein sequence ID" value="HIZ06653.1"/>
    <property type="molecule type" value="Genomic_DNA"/>
</dbReference>
<proteinExistence type="predicted"/>
<dbReference type="AlphaFoldDB" id="A0A9D2D152"/>
<dbReference type="PANTHER" id="PTHR45527:SF1">
    <property type="entry name" value="FATTY ACID SYNTHASE"/>
    <property type="match status" value="1"/>
</dbReference>
<dbReference type="InterPro" id="IPR010071">
    <property type="entry name" value="AA_adenyl_dom"/>
</dbReference>
<dbReference type="Gene3D" id="3.30.300.30">
    <property type="match status" value="1"/>
</dbReference>
<accession>A0A9D2D152</accession>
<reference evidence="2" key="2">
    <citation type="submission" date="2021-04" db="EMBL/GenBank/DDBJ databases">
        <authorList>
            <person name="Gilroy R."/>
        </authorList>
    </citation>
    <scope>NUCLEOTIDE SEQUENCE</scope>
    <source>
        <strain evidence="2">CHK192-9172</strain>
    </source>
</reference>
<organism evidence="2 3">
    <name type="scientific">Candidatus Eubacterium avistercoris</name>
    <dbReference type="NCBI Taxonomy" id="2838567"/>
    <lineage>
        <taxon>Bacteria</taxon>
        <taxon>Bacillati</taxon>
        <taxon>Bacillota</taxon>
        <taxon>Clostridia</taxon>
        <taxon>Eubacteriales</taxon>
        <taxon>Eubacteriaceae</taxon>
        <taxon>Eubacterium</taxon>
    </lineage>
</organism>
<comment type="caution">
    <text evidence="2">The sequence shown here is derived from an EMBL/GenBank/DDBJ whole genome shotgun (WGS) entry which is preliminary data.</text>
</comment>